<accession>A0A0N4ZBN7</accession>
<protein>
    <submittedName>
        <fullName evidence="2">Imm63 domain-containing protein</fullName>
    </submittedName>
</protein>
<dbReference type="WBParaSite" id="PTRK_0000494700.1">
    <property type="protein sequence ID" value="PTRK_0000494700.1"/>
    <property type="gene ID" value="PTRK_0000494700"/>
</dbReference>
<reference evidence="2" key="1">
    <citation type="submission" date="2017-02" db="UniProtKB">
        <authorList>
            <consortium name="WormBaseParasite"/>
        </authorList>
    </citation>
    <scope>IDENTIFICATION</scope>
</reference>
<keyword evidence="1" id="KW-1185">Reference proteome</keyword>
<sequence>MTTGMDKSEFLLNDDFSQILKDKEFYYYLPGYPLKEDETLIYNGEKPSDDATPTEKAHYVFWTCQNLSETAAKEYKFAEAYNIVMNGIEELIELAIEQQMQKGLPIFIRRWYQYLVFRKNKIYDIIEMLREDANNYEKSTQNI</sequence>
<evidence type="ECO:0000313" key="1">
    <source>
        <dbReference type="Proteomes" id="UP000038045"/>
    </source>
</evidence>
<organism evidence="1 2">
    <name type="scientific">Parastrongyloides trichosuri</name>
    <name type="common">Possum-specific nematode worm</name>
    <dbReference type="NCBI Taxonomy" id="131310"/>
    <lineage>
        <taxon>Eukaryota</taxon>
        <taxon>Metazoa</taxon>
        <taxon>Ecdysozoa</taxon>
        <taxon>Nematoda</taxon>
        <taxon>Chromadorea</taxon>
        <taxon>Rhabditida</taxon>
        <taxon>Tylenchina</taxon>
        <taxon>Panagrolaimomorpha</taxon>
        <taxon>Strongyloidoidea</taxon>
        <taxon>Strongyloididae</taxon>
        <taxon>Parastrongyloides</taxon>
    </lineage>
</organism>
<evidence type="ECO:0000313" key="2">
    <source>
        <dbReference type="WBParaSite" id="PTRK_0000494700.1"/>
    </source>
</evidence>
<dbReference type="Proteomes" id="UP000038045">
    <property type="component" value="Unplaced"/>
</dbReference>
<dbReference type="AlphaFoldDB" id="A0A0N4ZBN7"/>
<name>A0A0N4ZBN7_PARTI</name>
<proteinExistence type="predicted"/>